<evidence type="ECO:0000256" key="3">
    <source>
        <dbReference type="ARBA" id="ARBA00022737"/>
    </source>
</evidence>
<dbReference type="GO" id="GO:0000166">
    <property type="term" value="F:nucleotide binding"/>
    <property type="evidence" value="ECO:0007669"/>
    <property type="project" value="UniProtKB-KW"/>
</dbReference>
<evidence type="ECO:0000256" key="4">
    <source>
        <dbReference type="ARBA" id="ARBA00022741"/>
    </source>
</evidence>
<dbReference type="Proteomes" id="UP000504607">
    <property type="component" value="Chromosome 14"/>
</dbReference>
<keyword evidence="2" id="KW-0433">Leucine-rich repeat</keyword>
<keyword evidence="7" id="KW-1185">Reference proteome</keyword>
<evidence type="ECO:0000259" key="6">
    <source>
        <dbReference type="Pfam" id="PF18052"/>
    </source>
</evidence>
<dbReference type="Gene3D" id="1.20.5.4130">
    <property type="match status" value="1"/>
</dbReference>
<evidence type="ECO:0000313" key="7">
    <source>
        <dbReference type="Proteomes" id="UP000504607"/>
    </source>
</evidence>
<dbReference type="OrthoDB" id="670616at2759"/>
<comment type="similarity">
    <text evidence="1">Belongs to the disease resistance NB-LRR family.</text>
</comment>
<feature type="domain" description="Disease resistance N-terminal" evidence="6">
    <location>
        <begin position="9"/>
        <end position="97"/>
    </location>
</feature>
<dbReference type="Pfam" id="PF18052">
    <property type="entry name" value="Rx_N"/>
    <property type="match status" value="1"/>
</dbReference>
<evidence type="ECO:0000313" key="8">
    <source>
        <dbReference type="RefSeq" id="XP_029124111.1"/>
    </source>
</evidence>
<evidence type="ECO:0000256" key="1">
    <source>
        <dbReference type="ARBA" id="ARBA00008894"/>
    </source>
</evidence>
<evidence type="ECO:0000256" key="5">
    <source>
        <dbReference type="ARBA" id="ARBA00022821"/>
    </source>
</evidence>
<dbReference type="RefSeq" id="XP_029124111.1">
    <property type="nucleotide sequence ID" value="XM_029268278.1"/>
</dbReference>
<sequence>MAEVLLSPFLDVVMEKAADRLLLKFGVMWGIQKKREKLERMLLAIQSILGDAEERQVRDPAVKKWLAALKDAAYEADDILDEFNLEVMRRKMEIQVDMKKKSYRMLMIGYGMDLRMSRCIDRISLISDQKIEGV</sequence>
<keyword evidence="4" id="KW-0547">Nucleotide-binding</keyword>
<accession>A0A8N4FBE2</accession>
<protein>
    <submittedName>
        <fullName evidence="8">Disease resistance protein RGA3 isoform X1</fullName>
    </submittedName>
</protein>
<gene>
    <name evidence="8" type="primary">LOC105057817</name>
</gene>
<organism evidence="7 8">
    <name type="scientific">Elaeis guineensis var. tenera</name>
    <name type="common">Oil palm</name>
    <dbReference type="NCBI Taxonomy" id="51953"/>
    <lineage>
        <taxon>Eukaryota</taxon>
        <taxon>Viridiplantae</taxon>
        <taxon>Streptophyta</taxon>
        <taxon>Embryophyta</taxon>
        <taxon>Tracheophyta</taxon>
        <taxon>Spermatophyta</taxon>
        <taxon>Magnoliopsida</taxon>
        <taxon>Liliopsida</taxon>
        <taxon>Arecaceae</taxon>
        <taxon>Arecoideae</taxon>
        <taxon>Cocoseae</taxon>
        <taxon>Elaeidinae</taxon>
        <taxon>Elaeis</taxon>
    </lineage>
</organism>
<dbReference type="InterPro" id="IPR041118">
    <property type="entry name" value="Rx_N"/>
</dbReference>
<keyword evidence="3" id="KW-0677">Repeat</keyword>
<name>A0A8N4FBE2_ELAGV</name>
<reference evidence="8" key="1">
    <citation type="submission" date="2025-08" db="UniProtKB">
        <authorList>
            <consortium name="RefSeq"/>
        </authorList>
    </citation>
    <scope>IDENTIFICATION</scope>
</reference>
<dbReference type="AlphaFoldDB" id="A0A8N4FBE2"/>
<keyword evidence="5" id="KW-0611">Plant defense</keyword>
<proteinExistence type="inferred from homology"/>
<evidence type="ECO:0000256" key="2">
    <source>
        <dbReference type="ARBA" id="ARBA00022614"/>
    </source>
</evidence>
<dbReference type="GO" id="GO:0006952">
    <property type="term" value="P:defense response"/>
    <property type="evidence" value="ECO:0007669"/>
    <property type="project" value="UniProtKB-KW"/>
</dbReference>